<name>A0AAV3XHP7_9CYAN</name>
<dbReference type="Proteomes" id="UP001050975">
    <property type="component" value="Unassembled WGS sequence"/>
</dbReference>
<accession>A0AAV3XHP7</accession>
<evidence type="ECO:0000313" key="2">
    <source>
        <dbReference type="Proteomes" id="UP001050975"/>
    </source>
</evidence>
<protein>
    <submittedName>
        <fullName evidence="1">Uncharacterized protein</fullName>
    </submittedName>
</protein>
<comment type="caution">
    <text evidence="1">The sequence shown here is derived from an EMBL/GenBank/DDBJ whole genome shotgun (WGS) entry which is preliminary data.</text>
</comment>
<keyword evidence="2" id="KW-1185">Reference proteome</keyword>
<dbReference type="EMBL" id="BLAY01000079">
    <property type="protein sequence ID" value="GET39952.1"/>
    <property type="molecule type" value="Genomic_DNA"/>
</dbReference>
<proteinExistence type="predicted"/>
<sequence length="565" mass="64794">MGASLSGDGVLMMSEASTTDYEIAVERVVGFLQQFDRAHFDLACHAAFPLVITPDLLYQIWLRFVPKAPWTAVARILLSRLCREVGYELYEMDISVRNLLLTELKDNEEFNQNKPRLEELADFLTSYVTQQFVGDNPHTKNLAQGQYWTALAYTKPERLSRELLEAINFRLQDKNYKELFRLSSLVETFAEPLAKFAPLLITYARGIERLTCGDQIIAEELFRRLPKPKRYIEIHGVNVPLLERVYISSFGQGNSSLTLYAFHLRNSINQGLQPTVPAAPRLWEQLVDLGNALHIPELQNLRQKLICYEGDRYFPEAEDTLGAEYLTLLQNHEPSLNFQVPSQPGGLELQGLLCPFRLHDTYAIDLTLFSQDTLNIPQLSYLNPQNLILQNIQPSLGKTLLLFGQPSETQEDNYQALADACVAQLLPEAADITKLVGTGSLLGNPIFEYENNQSDSAQKLHILVWFKCQDMNPTHMDRVAEILFHLLWCRHKILYVYQQSRWCVNQAKKLYGSLEQYTSNFSQINETPNRRSHIINLHAKLQKIDLDYTNYLNDLVEHEKTIAIN</sequence>
<gene>
    <name evidence="1" type="ORF">MiSe_47250</name>
</gene>
<dbReference type="AlphaFoldDB" id="A0AAV3XHP7"/>
<evidence type="ECO:0000313" key="1">
    <source>
        <dbReference type="EMBL" id="GET39952.1"/>
    </source>
</evidence>
<organism evidence="1 2">
    <name type="scientific">Microseira wollei NIES-4236</name>
    <dbReference type="NCBI Taxonomy" id="2530354"/>
    <lineage>
        <taxon>Bacteria</taxon>
        <taxon>Bacillati</taxon>
        <taxon>Cyanobacteriota</taxon>
        <taxon>Cyanophyceae</taxon>
        <taxon>Oscillatoriophycideae</taxon>
        <taxon>Aerosakkonematales</taxon>
        <taxon>Aerosakkonemataceae</taxon>
        <taxon>Microseira</taxon>
    </lineage>
</organism>
<reference evidence="1" key="1">
    <citation type="submission" date="2019-10" db="EMBL/GenBank/DDBJ databases">
        <title>Draft genome sequece of Microseira wollei NIES-4236.</title>
        <authorList>
            <person name="Yamaguchi H."/>
            <person name="Suzuki S."/>
            <person name="Kawachi M."/>
        </authorList>
    </citation>
    <scope>NUCLEOTIDE SEQUENCE</scope>
    <source>
        <strain evidence="1">NIES-4236</strain>
    </source>
</reference>